<evidence type="ECO:0000313" key="3">
    <source>
        <dbReference type="Proteomes" id="UP001249851"/>
    </source>
</evidence>
<gene>
    <name evidence="2" type="ORF">P5673_028445</name>
</gene>
<sequence>MDSSPGQASQTEENSTPRQSNVNIYQDAAIYLQEGKNNDRFDTHPTNETIRWYKIVHSSSFYVLDLIAALLLLLLGFTEKPASGKVQEDDLLTLPVSVHGTVEIFLLSLFALGLGFKLKWQRAKAFFMHKRTLLKVHFSTPFSNEQ</sequence>
<dbReference type="EMBL" id="JARQWQ010000106">
    <property type="protein sequence ID" value="KAK2550768.1"/>
    <property type="molecule type" value="Genomic_DNA"/>
</dbReference>
<feature type="transmembrane region" description="Helical" evidence="1">
    <location>
        <begin position="98"/>
        <end position="118"/>
    </location>
</feature>
<protein>
    <submittedName>
        <fullName evidence="2">Two pore calcium channel protein 1</fullName>
    </submittedName>
</protein>
<dbReference type="GO" id="GO:0010008">
    <property type="term" value="C:endosome membrane"/>
    <property type="evidence" value="ECO:0007669"/>
    <property type="project" value="TreeGrafter"/>
</dbReference>
<evidence type="ECO:0000313" key="2">
    <source>
        <dbReference type="EMBL" id="KAK2550768.1"/>
    </source>
</evidence>
<dbReference type="AlphaFoldDB" id="A0AAD9PXG5"/>
<dbReference type="PANTHER" id="PTHR46474:SF1">
    <property type="entry name" value="TWO PORE CHANNEL PROTEIN 1"/>
    <property type="match status" value="1"/>
</dbReference>
<evidence type="ECO:0000256" key="1">
    <source>
        <dbReference type="SAM" id="Phobius"/>
    </source>
</evidence>
<dbReference type="GO" id="GO:0005765">
    <property type="term" value="C:lysosomal membrane"/>
    <property type="evidence" value="ECO:0007669"/>
    <property type="project" value="InterPro"/>
</dbReference>
<proteinExistence type="predicted"/>
<keyword evidence="3" id="KW-1185">Reference proteome</keyword>
<keyword evidence="1" id="KW-1133">Transmembrane helix</keyword>
<comment type="caution">
    <text evidence="2">The sequence shown here is derived from an EMBL/GenBank/DDBJ whole genome shotgun (WGS) entry which is preliminary data.</text>
</comment>
<dbReference type="GO" id="GO:0022832">
    <property type="term" value="F:voltage-gated channel activity"/>
    <property type="evidence" value="ECO:0007669"/>
    <property type="project" value="InterPro"/>
</dbReference>
<keyword evidence="1" id="KW-0812">Transmembrane</keyword>
<keyword evidence="1" id="KW-0472">Membrane</keyword>
<reference evidence="2" key="2">
    <citation type="journal article" date="2023" name="Science">
        <title>Genomic signatures of disease resistance in endangered staghorn corals.</title>
        <authorList>
            <person name="Vollmer S.V."/>
            <person name="Selwyn J.D."/>
            <person name="Despard B.A."/>
            <person name="Roesel C.L."/>
        </authorList>
    </citation>
    <scope>NUCLEOTIDE SEQUENCE</scope>
    <source>
        <strain evidence="2">K2</strain>
    </source>
</reference>
<feature type="transmembrane region" description="Helical" evidence="1">
    <location>
        <begin position="61"/>
        <end position="78"/>
    </location>
</feature>
<dbReference type="Proteomes" id="UP001249851">
    <property type="component" value="Unassembled WGS sequence"/>
</dbReference>
<name>A0AAD9PXG5_ACRCE</name>
<accession>A0AAD9PXG5</accession>
<organism evidence="2 3">
    <name type="scientific">Acropora cervicornis</name>
    <name type="common">Staghorn coral</name>
    <dbReference type="NCBI Taxonomy" id="6130"/>
    <lineage>
        <taxon>Eukaryota</taxon>
        <taxon>Metazoa</taxon>
        <taxon>Cnidaria</taxon>
        <taxon>Anthozoa</taxon>
        <taxon>Hexacorallia</taxon>
        <taxon>Scleractinia</taxon>
        <taxon>Astrocoeniina</taxon>
        <taxon>Acroporidae</taxon>
        <taxon>Acropora</taxon>
    </lineage>
</organism>
<dbReference type="InterPro" id="IPR028801">
    <property type="entry name" value="TPC1_animal"/>
</dbReference>
<reference evidence="2" key="1">
    <citation type="journal article" date="2023" name="G3 (Bethesda)">
        <title>Whole genome assembly and annotation of the endangered Caribbean coral Acropora cervicornis.</title>
        <authorList>
            <person name="Selwyn J.D."/>
            <person name="Vollmer S.V."/>
        </authorList>
    </citation>
    <scope>NUCLEOTIDE SEQUENCE</scope>
    <source>
        <strain evidence="2">K2</strain>
    </source>
</reference>
<dbReference type="PANTHER" id="PTHR46474">
    <property type="entry name" value="TWO PORE CALCIUM CHANNEL PROTEIN 1"/>
    <property type="match status" value="1"/>
</dbReference>